<feature type="transmembrane region" description="Helical" evidence="1">
    <location>
        <begin position="137"/>
        <end position="159"/>
    </location>
</feature>
<evidence type="ECO:0000313" key="3">
    <source>
        <dbReference type="EMBL" id="SZX62271.1"/>
    </source>
</evidence>
<keyword evidence="1" id="KW-0472">Membrane</keyword>
<reference evidence="3 4" key="1">
    <citation type="submission" date="2016-10" db="EMBL/GenBank/DDBJ databases">
        <authorList>
            <person name="Cai Z."/>
        </authorList>
    </citation>
    <scope>NUCLEOTIDE SEQUENCE [LARGE SCALE GENOMIC DNA]</scope>
</reference>
<keyword evidence="4" id="KW-1185">Reference proteome</keyword>
<feature type="signal peptide" evidence="2">
    <location>
        <begin position="1"/>
        <end position="38"/>
    </location>
</feature>
<evidence type="ECO:0000313" key="4">
    <source>
        <dbReference type="Proteomes" id="UP000256970"/>
    </source>
</evidence>
<keyword evidence="1" id="KW-1133">Transmembrane helix</keyword>
<keyword evidence="1" id="KW-0812">Transmembrane</keyword>
<feature type="chain" id="PRO_5016657693" evidence="2">
    <location>
        <begin position="39"/>
        <end position="186"/>
    </location>
</feature>
<sequence>MLAHSYGSAVFTAAAAATSLQLQLLLLLLLAAAGPALCSGTSSSSSDGNSVVGWQQLLLSCTSFSSWTSNSGSSSDSVVHWQQLLLSCTSFSTWLFIVLNASSLLAVQYMVRQVLRLFRVLSPGASDAVLRPQLNLALLWLGWVLGNALLAFCMAYCYFCDRIMWGGIRYHKAGGRVRRVVHPGQQ</sequence>
<protein>
    <submittedName>
        <fullName evidence="3">Uncharacterized protein</fullName>
    </submittedName>
</protein>
<feature type="transmembrane region" description="Helical" evidence="1">
    <location>
        <begin position="84"/>
        <end position="111"/>
    </location>
</feature>
<dbReference type="AlphaFoldDB" id="A0A383VAP5"/>
<name>A0A383VAP5_TETOB</name>
<organism evidence="3 4">
    <name type="scientific">Tetradesmus obliquus</name>
    <name type="common">Green alga</name>
    <name type="synonym">Acutodesmus obliquus</name>
    <dbReference type="NCBI Taxonomy" id="3088"/>
    <lineage>
        <taxon>Eukaryota</taxon>
        <taxon>Viridiplantae</taxon>
        <taxon>Chlorophyta</taxon>
        <taxon>core chlorophytes</taxon>
        <taxon>Chlorophyceae</taxon>
        <taxon>CS clade</taxon>
        <taxon>Sphaeropleales</taxon>
        <taxon>Scenedesmaceae</taxon>
        <taxon>Tetradesmus</taxon>
    </lineage>
</organism>
<evidence type="ECO:0000256" key="1">
    <source>
        <dbReference type="SAM" id="Phobius"/>
    </source>
</evidence>
<proteinExistence type="predicted"/>
<accession>A0A383VAP5</accession>
<evidence type="ECO:0000256" key="2">
    <source>
        <dbReference type="SAM" id="SignalP"/>
    </source>
</evidence>
<dbReference type="EMBL" id="FNXT01000215">
    <property type="protein sequence ID" value="SZX62271.1"/>
    <property type="molecule type" value="Genomic_DNA"/>
</dbReference>
<keyword evidence="2" id="KW-0732">Signal</keyword>
<dbReference type="Proteomes" id="UP000256970">
    <property type="component" value="Unassembled WGS sequence"/>
</dbReference>
<gene>
    <name evidence="3" type="ORF">BQ4739_LOCUS2869</name>
</gene>